<dbReference type="GO" id="GO:0015074">
    <property type="term" value="P:DNA integration"/>
    <property type="evidence" value="ECO:0007669"/>
    <property type="project" value="UniProtKB-KW"/>
</dbReference>
<comment type="caution">
    <text evidence="5">The sequence shown here is derived from an EMBL/GenBank/DDBJ whole genome shotgun (WGS) entry which is preliminary data.</text>
</comment>
<keyword evidence="2" id="KW-0233">DNA recombination</keyword>
<dbReference type="Pfam" id="PF00589">
    <property type="entry name" value="Phage_integrase"/>
    <property type="match status" value="1"/>
</dbReference>
<reference evidence="5 6" key="1">
    <citation type="submission" date="2019-07" db="EMBL/GenBank/DDBJ databases">
        <title>Genomic Encyclopedia of Archaeal and Bacterial Type Strains, Phase II (KMG-II): from individual species to whole genera.</title>
        <authorList>
            <person name="Goeker M."/>
        </authorList>
    </citation>
    <scope>NUCLEOTIDE SEQUENCE [LARGE SCALE GENOMIC DNA]</scope>
    <source>
        <strain evidence="5 6">ATCC BAA-252</strain>
    </source>
</reference>
<dbReference type="EMBL" id="VLLF01000007">
    <property type="protein sequence ID" value="TWI84818.1"/>
    <property type="molecule type" value="Genomic_DNA"/>
</dbReference>
<dbReference type="PANTHER" id="PTHR30349:SF88">
    <property type="entry name" value="BLL1584 PROTEIN"/>
    <property type="match status" value="1"/>
</dbReference>
<keyword evidence="1" id="KW-0229">DNA integration</keyword>
<evidence type="ECO:0000313" key="5">
    <source>
        <dbReference type="EMBL" id="TWI84818.1"/>
    </source>
</evidence>
<dbReference type="Proteomes" id="UP000320593">
    <property type="component" value="Unassembled WGS sequence"/>
</dbReference>
<evidence type="ECO:0000256" key="3">
    <source>
        <dbReference type="SAM" id="MobiDB-lite"/>
    </source>
</evidence>
<evidence type="ECO:0000259" key="4">
    <source>
        <dbReference type="PROSITE" id="PS51898"/>
    </source>
</evidence>
<sequence length="314" mass="35929">MQRLLEFWGNKTCDNISSVTCNDYVVFRSGKVWASATDASNPSPRKTTTAGARRELEDLRAAIGLATADGILSEPVRIFLPSENPNREEWLSEEEVEHLCQIARNTREVQTIHKGARKGQKVETRKKPLAHVERFIRVAVMTGTRSGAICQASFKREPDRPWIDLENGLFYRKAPGRAEHRNKKYPTIPLAPALVEEMIEWRDSGAKYVVEFNGKPANCRKSFERLIRLAKLDKHVVRHTLRHTAATWMMQEGVDLAEAAGYLGMSLETLQKRYAHHHPDYQKTAANKLAERANRTRTDTKRANDWPMKQRKQT</sequence>
<accession>A0A562SUP3</accession>
<feature type="region of interest" description="Disordered" evidence="3">
    <location>
        <begin position="281"/>
        <end position="314"/>
    </location>
</feature>
<dbReference type="InterPro" id="IPR011010">
    <property type="entry name" value="DNA_brk_join_enz"/>
</dbReference>
<dbReference type="GO" id="GO:0003677">
    <property type="term" value="F:DNA binding"/>
    <property type="evidence" value="ECO:0007669"/>
    <property type="project" value="InterPro"/>
</dbReference>
<proteinExistence type="predicted"/>
<protein>
    <submittedName>
        <fullName evidence="5">Phage integrase family protein</fullName>
    </submittedName>
</protein>
<dbReference type="Gene3D" id="1.10.443.10">
    <property type="entry name" value="Intergrase catalytic core"/>
    <property type="match status" value="1"/>
</dbReference>
<name>A0A562SUP3_9HYPH</name>
<dbReference type="InterPro" id="IPR013762">
    <property type="entry name" value="Integrase-like_cat_sf"/>
</dbReference>
<evidence type="ECO:0000256" key="2">
    <source>
        <dbReference type="ARBA" id="ARBA00023172"/>
    </source>
</evidence>
<dbReference type="InterPro" id="IPR002104">
    <property type="entry name" value="Integrase_catalytic"/>
</dbReference>
<dbReference type="PANTHER" id="PTHR30349">
    <property type="entry name" value="PHAGE INTEGRASE-RELATED"/>
    <property type="match status" value="1"/>
</dbReference>
<dbReference type="PROSITE" id="PS51898">
    <property type="entry name" value="TYR_RECOMBINASE"/>
    <property type="match status" value="1"/>
</dbReference>
<evidence type="ECO:0000256" key="1">
    <source>
        <dbReference type="ARBA" id="ARBA00022908"/>
    </source>
</evidence>
<dbReference type="AlphaFoldDB" id="A0A562SUP3"/>
<organism evidence="5 6">
    <name type="scientific">Roseibium hamelinense</name>
    <dbReference type="NCBI Taxonomy" id="150831"/>
    <lineage>
        <taxon>Bacteria</taxon>
        <taxon>Pseudomonadati</taxon>
        <taxon>Pseudomonadota</taxon>
        <taxon>Alphaproteobacteria</taxon>
        <taxon>Hyphomicrobiales</taxon>
        <taxon>Stappiaceae</taxon>
        <taxon>Roseibium</taxon>
    </lineage>
</organism>
<dbReference type="SUPFAM" id="SSF56349">
    <property type="entry name" value="DNA breaking-rejoining enzymes"/>
    <property type="match status" value="1"/>
</dbReference>
<dbReference type="GO" id="GO:0006310">
    <property type="term" value="P:DNA recombination"/>
    <property type="evidence" value="ECO:0007669"/>
    <property type="project" value="UniProtKB-KW"/>
</dbReference>
<evidence type="ECO:0000313" key="6">
    <source>
        <dbReference type="Proteomes" id="UP000320593"/>
    </source>
</evidence>
<feature type="compositionally biased region" description="Basic and acidic residues" evidence="3">
    <location>
        <begin position="289"/>
        <end position="304"/>
    </location>
</feature>
<feature type="domain" description="Tyr recombinase" evidence="4">
    <location>
        <begin position="86"/>
        <end position="287"/>
    </location>
</feature>
<dbReference type="InterPro" id="IPR050090">
    <property type="entry name" value="Tyrosine_recombinase_XerCD"/>
</dbReference>
<keyword evidence="6" id="KW-1185">Reference proteome</keyword>
<gene>
    <name evidence="5" type="ORF">JM93_03155</name>
</gene>